<dbReference type="PANTHER" id="PTHR13954:SF6">
    <property type="entry name" value="NON-SPECIFIC SERINE_THREONINE PROTEIN KINASE"/>
    <property type="match status" value="1"/>
</dbReference>
<dbReference type="Pfam" id="PF00069">
    <property type="entry name" value="Pkinase"/>
    <property type="match status" value="1"/>
</dbReference>
<dbReference type="EMBL" id="ML977667">
    <property type="protein sequence ID" value="KAF1994204.1"/>
    <property type="molecule type" value="Genomic_DNA"/>
</dbReference>
<gene>
    <name evidence="2" type="ORF">P154DRAFT_448187</name>
</gene>
<dbReference type="GO" id="GO:0036498">
    <property type="term" value="P:IRE1-mediated unfolded protein response"/>
    <property type="evidence" value="ECO:0007669"/>
    <property type="project" value="TreeGrafter"/>
</dbReference>
<dbReference type="SMART" id="SM00220">
    <property type="entry name" value="S_TKc"/>
    <property type="match status" value="1"/>
</dbReference>
<accession>A0A6A5VYW7</accession>
<dbReference type="GO" id="GO:0004521">
    <property type="term" value="F:RNA endonuclease activity"/>
    <property type="evidence" value="ECO:0007669"/>
    <property type="project" value="InterPro"/>
</dbReference>
<feature type="domain" description="Protein kinase" evidence="1">
    <location>
        <begin position="1"/>
        <end position="226"/>
    </location>
</feature>
<dbReference type="InterPro" id="IPR011009">
    <property type="entry name" value="Kinase-like_dom_sf"/>
</dbReference>
<dbReference type="Gene3D" id="1.10.510.10">
    <property type="entry name" value="Transferase(Phosphotransferase) domain 1"/>
    <property type="match status" value="1"/>
</dbReference>
<dbReference type="PROSITE" id="PS50011">
    <property type="entry name" value="PROTEIN_KINASE_DOM"/>
    <property type="match status" value="1"/>
</dbReference>
<dbReference type="InterPro" id="IPR045133">
    <property type="entry name" value="IRE1/2-like"/>
</dbReference>
<dbReference type="OrthoDB" id="4062651at2759"/>
<evidence type="ECO:0000313" key="2">
    <source>
        <dbReference type="EMBL" id="KAF1994204.1"/>
    </source>
</evidence>
<dbReference type="GO" id="GO:1990604">
    <property type="term" value="C:IRE1-TRAF2-ASK1 complex"/>
    <property type="evidence" value="ECO:0007669"/>
    <property type="project" value="TreeGrafter"/>
</dbReference>
<keyword evidence="3" id="KW-1185">Reference proteome</keyword>
<dbReference type="GO" id="GO:0070059">
    <property type="term" value="P:intrinsic apoptotic signaling pathway in response to endoplasmic reticulum stress"/>
    <property type="evidence" value="ECO:0007669"/>
    <property type="project" value="TreeGrafter"/>
</dbReference>
<dbReference type="InterPro" id="IPR000719">
    <property type="entry name" value="Prot_kinase_dom"/>
</dbReference>
<name>A0A6A5VYW7_9PLEO</name>
<dbReference type="GO" id="GO:0005524">
    <property type="term" value="F:ATP binding"/>
    <property type="evidence" value="ECO:0007669"/>
    <property type="project" value="InterPro"/>
</dbReference>
<sequence length="226" mass="25148">MTRIDETNTDLGTIFTKTPPLNSLSFRDSVEEGSLRQVEITEREISICEILRAHPHPNICAYHGVSVKDNRVTGVCFERYALTLHDMVKKGLQFDADACLAAIEAGLDHLHSLNIIHCDIKPGNIFATPYPYPNPAPTSSFIPAYQFVIGDFDSAHVKGGELRLKSGTPGWMSKHAFNAHREVDFHGLSMVRWWLVGKGYGVPDAQTTYEKTAVILEVADMSYCHS</sequence>
<protein>
    <recommendedName>
        <fullName evidence="1">Protein kinase domain-containing protein</fullName>
    </recommendedName>
</protein>
<dbReference type="GO" id="GO:0051082">
    <property type="term" value="F:unfolded protein binding"/>
    <property type="evidence" value="ECO:0007669"/>
    <property type="project" value="TreeGrafter"/>
</dbReference>
<reference evidence="2" key="1">
    <citation type="journal article" date="2020" name="Stud. Mycol.">
        <title>101 Dothideomycetes genomes: a test case for predicting lifestyles and emergence of pathogens.</title>
        <authorList>
            <person name="Haridas S."/>
            <person name="Albert R."/>
            <person name="Binder M."/>
            <person name="Bloem J."/>
            <person name="Labutti K."/>
            <person name="Salamov A."/>
            <person name="Andreopoulos B."/>
            <person name="Baker S."/>
            <person name="Barry K."/>
            <person name="Bills G."/>
            <person name="Bluhm B."/>
            <person name="Cannon C."/>
            <person name="Castanera R."/>
            <person name="Culley D."/>
            <person name="Daum C."/>
            <person name="Ezra D."/>
            <person name="Gonzalez J."/>
            <person name="Henrissat B."/>
            <person name="Kuo A."/>
            <person name="Liang C."/>
            <person name="Lipzen A."/>
            <person name="Lutzoni F."/>
            <person name="Magnuson J."/>
            <person name="Mondo S."/>
            <person name="Nolan M."/>
            <person name="Ohm R."/>
            <person name="Pangilinan J."/>
            <person name="Park H.-J."/>
            <person name="Ramirez L."/>
            <person name="Alfaro M."/>
            <person name="Sun H."/>
            <person name="Tritt A."/>
            <person name="Yoshinaga Y."/>
            <person name="Zwiers L.-H."/>
            <person name="Turgeon B."/>
            <person name="Goodwin S."/>
            <person name="Spatafora J."/>
            <person name="Crous P."/>
            <person name="Grigoriev I."/>
        </authorList>
    </citation>
    <scope>NUCLEOTIDE SEQUENCE</scope>
    <source>
        <strain evidence="2">CBS 123094</strain>
    </source>
</reference>
<dbReference type="Proteomes" id="UP000799779">
    <property type="component" value="Unassembled WGS sequence"/>
</dbReference>
<proteinExistence type="predicted"/>
<evidence type="ECO:0000313" key="3">
    <source>
        <dbReference type="Proteomes" id="UP000799779"/>
    </source>
</evidence>
<organism evidence="2 3">
    <name type="scientific">Amniculicola lignicola CBS 123094</name>
    <dbReference type="NCBI Taxonomy" id="1392246"/>
    <lineage>
        <taxon>Eukaryota</taxon>
        <taxon>Fungi</taxon>
        <taxon>Dikarya</taxon>
        <taxon>Ascomycota</taxon>
        <taxon>Pezizomycotina</taxon>
        <taxon>Dothideomycetes</taxon>
        <taxon>Pleosporomycetidae</taxon>
        <taxon>Pleosporales</taxon>
        <taxon>Amniculicolaceae</taxon>
        <taxon>Amniculicola</taxon>
    </lineage>
</organism>
<dbReference type="SUPFAM" id="SSF56112">
    <property type="entry name" value="Protein kinase-like (PK-like)"/>
    <property type="match status" value="1"/>
</dbReference>
<evidence type="ECO:0000259" key="1">
    <source>
        <dbReference type="PROSITE" id="PS50011"/>
    </source>
</evidence>
<dbReference type="AlphaFoldDB" id="A0A6A5VYW7"/>
<dbReference type="GO" id="GO:0004674">
    <property type="term" value="F:protein serine/threonine kinase activity"/>
    <property type="evidence" value="ECO:0007669"/>
    <property type="project" value="InterPro"/>
</dbReference>
<dbReference type="PANTHER" id="PTHR13954">
    <property type="entry name" value="IRE1-RELATED"/>
    <property type="match status" value="1"/>
</dbReference>